<dbReference type="RefSeq" id="XP_031011871.1">
    <property type="nucleotide sequence ID" value="XM_031164084.1"/>
</dbReference>
<keyword evidence="9" id="KW-1185">Reference proteome</keyword>
<keyword evidence="4 6" id="KW-0472">Membrane</keyword>
<evidence type="ECO:0000256" key="3">
    <source>
        <dbReference type="ARBA" id="ARBA00022989"/>
    </source>
</evidence>
<evidence type="ECO:0000256" key="2">
    <source>
        <dbReference type="ARBA" id="ARBA00022692"/>
    </source>
</evidence>
<reference evidence="8 9" key="1">
    <citation type="submission" date="2018-06" db="EMBL/GenBank/DDBJ databases">
        <title>Fusarium incarnatum-equiseti species complex species 28.</title>
        <authorList>
            <person name="Gardiner D.M."/>
        </authorList>
    </citation>
    <scope>NUCLEOTIDE SEQUENCE [LARGE SCALE GENOMIC DNA]</scope>
    <source>
        <strain evidence="8 9">FIESC_28</strain>
    </source>
</reference>
<evidence type="ECO:0000259" key="7">
    <source>
        <dbReference type="Pfam" id="PF20684"/>
    </source>
</evidence>
<feature type="transmembrane region" description="Helical" evidence="6">
    <location>
        <begin position="34"/>
        <end position="53"/>
    </location>
</feature>
<dbReference type="Proteomes" id="UP000253153">
    <property type="component" value="Unassembled WGS sequence"/>
</dbReference>
<feature type="domain" description="Rhodopsin" evidence="7">
    <location>
        <begin position="16"/>
        <end position="255"/>
    </location>
</feature>
<comment type="subcellular location">
    <subcellularLocation>
        <location evidence="1">Membrane</location>
        <topology evidence="1">Multi-pass membrane protein</topology>
    </subcellularLocation>
</comment>
<evidence type="ECO:0000256" key="6">
    <source>
        <dbReference type="SAM" id="Phobius"/>
    </source>
</evidence>
<dbReference type="OrthoDB" id="2496787at2759"/>
<comment type="similarity">
    <text evidence="5">Belongs to the SAT4 family.</text>
</comment>
<feature type="transmembrane region" description="Helical" evidence="6">
    <location>
        <begin position="231"/>
        <end position="254"/>
    </location>
</feature>
<dbReference type="GeneID" id="41999380"/>
<dbReference type="InterPro" id="IPR052337">
    <property type="entry name" value="SAT4-like"/>
</dbReference>
<keyword evidence="2 6" id="KW-0812">Transmembrane</keyword>
<dbReference type="PANTHER" id="PTHR33048:SF143">
    <property type="entry name" value="EXTRACELLULAR MEMBRANE PROTEIN CFEM DOMAIN-CONTAINING PROTEIN-RELATED"/>
    <property type="match status" value="1"/>
</dbReference>
<feature type="transmembrane region" description="Helical" evidence="6">
    <location>
        <begin position="74"/>
        <end position="97"/>
    </location>
</feature>
<accession>A0A366QWQ9</accession>
<gene>
    <name evidence="8" type="ORF">FIESC28_09949</name>
</gene>
<dbReference type="GO" id="GO:0016020">
    <property type="term" value="C:membrane"/>
    <property type="evidence" value="ECO:0007669"/>
    <property type="project" value="UniProtKB-SubCell"/>
</dbReference>
<evidence type="ECO:0000313" key="9">
    <source>
        <dbReference type="Proteomes" id="UP000253153"/>
    </source>
</evidence>
<feature type="transmembrane region" description="Helical" evidence="6">
    <location>
        <begin position="109"/>
        <end position="130"/>
    </location>
</feature>
<dbReference type="PANTHER" id="PTHR33048">
    <property type="entry name" value="PTH11-LIKE INTEGRAL MEMBRANE PROTEIN (AFU_ORTHOLOGUE AFUA_5G11245)"/>
    <property type="match status" value="1"/>
</dbReference>
<dbReference type="InterPro" id="IPR049326">
    <property type="entry name" value="Rhodopsin_dom_fungi"/>
</dbReference>
<organism evidence="8 9">
    <name type="scientific">Fusarium coffeatum</name>
    <dbReference type="NCBI Taxonomy" id="231269"/>
    <lineage>
        <taxon>Eukaryota</taxon>
        <taxon>Fungi</taxon>
        <taxon>Dikarya</taxon>
        <taxon>Ascomycota</taxon>
        <taxon>Pezizomycotina</taxon>
        <taxon>Sordariomycetes</taxon>
        <taxon>Hypocreomycetidae</taxon>
        <taxon>Hypocreales</taxon>
        <taxon>Nectriaceae</taxon>
        <taxon>Fusarium</taxon>
        <taxon>Fusarium incarnatum-equiseti species complex</taxon>
    </lineage>
</organism>
<evidence type="ECO:0000256" key="5">
    <source>
        <dbReference type="ARBA" id="ARBA00038359"/>
    </source>
</evidence>
<feature type="transmembrane region" description="Helical" evidence="6">
    <location>
        <begin position="191"/>
        <end position="211"/>
    </location>
</feature>
<comment type="caution">
    <text evidence="8">The sequence shown here is derived from an EMBL/GenBank/DDBJ whole genome shotgun (WGS) entry which is preliminary data.</text>
</comment>
<name>A0A366QWQ9_9HYPO</name>
<keyword evidence="3 6" id="KW-1133">Transmembrane helix</keyword>
<evidence type="ECO:0000313" key="8">
    <source>
        <dbReference type="EMBL" id="RBR09341.1"/>
    </source>
</evidence>
<protein>
    <recommendedName>
        <fullName evidence="7">Rhodopsin domain-containing protein</fullName>
    </recommendedName>
</protein>
<evidence type="ECO:0000256" key="1">
    <source>
        <dbReference type="ARBA" id="ARBA00004141"/>
    </source>
</evidence>
<proteinExistence type="inferred from homology"/>
<dbReference type="AlphaFoldDB" id="A0A366QWQ9"/>
<dbReference type="Pfam" id="PF20684">
    <property type="entry name" value="Fung_rhodopsin"/>
    <property type="match status" value="1"/>
</dbReference>
<dbReference type="EMBL" id="QKXC01000266">
    <property type="protein sequence ID" value="RBR09341.1"/>
    <property type="molecule type" value="Genomic_DNA"/>
</dbReference>
<evidence type="ECO:0000256" key="4">
    <source>
        <dbReference type="ARBA" id="ARBA00023136"/>
    </source>
</evidence>
<sequence>MTALVFGVLALVFFGMRMISKIIGFVPYGTDDSLILAAFPLVIVLIVTTFILTSKGLGLDIWHLSTGTDMFLQFIMTFGISYALSLALIKLSILAFFLRVFPDIKFRRVVHLTMTFIVVMTIAYGVVFALQRKPLWMFWEGWKDKNPRGMMLDTNASAISHGSINVALDVWMMILPMTQLWKIGIKQKKKFGIIAMFSVGIFLTAVSTVRIPYITKFETSKNSTADSVETIVWSVVEACVGVMVACMPGARQCVRDISARVRRRRADDGENRTSIFVDRSLATIVMTKQQTTYGTGSSDSGSVAKPYAAAEIRR</sequence>